<dbReference type="Proteomes" id="UP001595699">
    <property type="component" value="Unassembled WGS sequence"/>
</dbReference>
<reference evidence="6" key="1">
    <citation type="journal article" date="2019" name="Int. J. Syst. Evol. Microbiol.">
        <title>The Global Catalogue of Microorganisms (GCM) 10K type strain sequencing project: providing services to taxonomists for standard genome sequencing and annotation.</title>
        <authorList>
            <consortium name="The Broad Institute Genomics Platform"/>
            <consortium name="The Broad Institute Genome Sequencing Center for Infectious Disease"/>
            <person name="Wu L."/>
            <person name="Ma J."/>
        </authorList>
    </citation>
    <scope>NUCLEOTIDE SEQUENCE [LARGE SCALE GENOMIC DNA]</scope>
    <source>
        <strain evidence="6">CGMCC 4.7241</strain>
    </source>
</reference>
<dbReference type="PANTHER" id="PTHR12215:SF10">
    <property type="entry name" value="L-AMINOADIPATE-SEMIALDEHYDE DEHYDROGENASE-PHOSPHOPANTETHEINYL TRANSFERASE"/>
    <property type="match status" value="1"/>
</dbReference>
<name>A0ABV7YL86_9ACTN</name>
<evidence type="ECO:0000313" key="6">
    <source>
        <dbReference type="Proteomes" id="UP001595699"/>
    </source>
</evidence>
<accession>A0ABV7YL86</accession>
<evidence type="ECO:0000313" key="5">
    <source>
        <dbReference type="EMBL" id="MFC3765574.1"/>
    </source>
</evidence>
<dbReference type="InterPro" id="IPR050559">
    <property type="entry name" value="P-Pant_transferase_sf"/>
</dbReference>
<evidence type="ECO:0000259" key="3">
    <source>
        <dbReference type="Pfam" id="PF01648"/>
    </source>
</evidence>
<comment type="similarity">
    <text evidence="1">Belongs to the P-Pant transferase superfamily. Gsp/Sfp/HetI/AcpT family.</text>
</comment>
<comment type="caution">
    <text evidence="5">The sequence shown here is derived from an EMBL/GenBank/DDBJ whole genome shotgun (WGS) entry which is preliminary data.</text>
</comment>
<dbReference type="InterPro" id="IPR008278">
    <property type="entry name" value="4-PPantetheinyl_Trfase_dom"/>
</dbReference>
<evidence type="ECO:0000256" key="2">
    <source>
        <dbReference type="ARBA" id="ARBA00022679"/>
    </source>
</evidence>
<gene>
    <name evidence="5" type="ORF">ACFOUW_32400</name>
</gene>
<evidence type="ECO:0000259" key="4">
    <source>
        <dbReference type="Pfam" id="PF22624"/>
    </source>
</evidence>
<organism evidence="5 6">
    <name type="scientific">Tenggerimyces flavus</name>
    <dbReference type="NCBI Taxonomy" id="1708749"/>
    <lineage>
        <taxon>Bacteria</taxon>
        <taxon>Bacillati</taxon>
        <taxon>Actinomycetota</taxon>
        <taxon>Actinomycetes</taxon>
        <taxon>Propionibacteriales</taxon>
        <taxon>Nocardioidaceae</taxon>
        <taxon>Tenggerimyces</taxon>
    </lineage>
</organism>
<dbReference type="SUPFAM" id="SSF56214">
    <property type="entry name" value="4'-phosphopantetheinyl transferase"/>
    <property type="match status" value="2"/>
</dbReference>
<keyword evidence="6" id="KW-1185">Reference proteome</keyword>
<feature type="domain" description="4'-phosphopantetheinyl transferase N-terminal" evidence="4">
    <location>
        <begin position="3"/>
        <end position="85"/>
    </location>
</feature>
<dbReference type="InterPro" id="IPR055066">
    <property type="entry name" value="AASDHPPT_N"/>
</dbReference>
<dbReference type="Pfam" id="PF22624">
    <property type="entry name" value="AASDHPPT_N"/>
    <property type="match status" value="1"/>
</dbReference>
<dbReference type="Gene3D" id="3.90.470.20">
    <property type="entry name" value="4'-phosphopantetheinyl transferase domain"/>
    <property type="match status" value="2"/>
</dbReference>
<dbReference type="InterPro" id="IPR037143">
    <property type="entry name" value="4-PPantetheinyl_Trfase_dom_sf"/>
</dbReference>
<dbReference type="PANTHER" id="PTHR12215">
    <property type="entry name" value="PHOSPHOPANTETHEINE TRANSFERASE"/>
    <property type="match status" value="1"/>
</dbReference>
<dbReference type="EMBL" id="JBHRZH010000041">
    <property type="protein sequence ID" value="MFC3765574.1"/>
    <property type="molecule type" value="Genomic_DNA"/>
</dbReference>
<protein>
    <submittedName>
        <fullName evidence="5">4'-phosphopantetheinyl transferase family protein</fullName>
    </submittedName>
</protein>
<keyword evidence="2 5" id="KW-0808">Transferase</keyword>
<dbReference type="Pfam" id="PF01648">
    <property type="entry name" value="ACPS"/>
    <property type="match status" value="1"/>
</dbReference>
<evidence type="ECO:0000256" key="1">
    <source>
        <dbReference type="ARBA" id="ARBA00010990"/>
    </source>
</evidence>
<feature type="domain" description="4'-phosphopantetheinyl transferase" evidence="3">
    <location>
        <begin position="90"/>
        <end position="151"/>
    </location>
</feature>
<sequence length="189" mass="20155">MELSTDERERLARFRQAADQDRFRTAWVLARQILSAHLGVAPESLEFVRRCRTCGETGHGKPALVDGAPWEFSLSHAGGWVLLAVSNVGPVGVDIEAASATFAEIAAMVRGPGEAADDLHRLWVRKEAVLKATGDGLAVPMSSFTISPLTWPADPPLADRLALADLVVPAGYAAAVAVIPDHPAGRLIF</sequence>
<proteinExistence type="inferred from homology"/>
<dbReference type="GO" id="GO:0016740">
    <property type="term" value="F:transferase activity"/>
    <property type="evidence" value="ECO:0007669"/>
    <property type="project" value="UniProtKB-KW"/>
</dbReference>
<dbReference type="RefSeq" id="WP_205116595.1">
    <property type="nucleotide sequence ID" value="NZ_JAFBCM010000001.1"/>
</dbReference>